<protein>
    <submittedName>
        <fullName evidence="1">Uncharacterized protein</fullName>
    </submittedName>
</protein>
<organism evidence="1 2">
    <name type="scientific">Asbolus verrucosus</name>
    <name type="common">Desert ironclad beetle</name>
    <dbReference type="NCBI Taxonomy" id="1661398"/>
    <lineage>
        <taxon>Eukaryota</taxon>
        <taxon>Metazoa</taxon>
        <taxon>Ecdysozoa</taxon>
        <taxon>Arthropoda</taxon>
        <taxon>Hexapoda</taxon>
        <taxon>Insecta</taxon>
        <taxon>Pterygota</taxon>
        <taxon>Neoptera</taxon>
        <taxon>Endopterygota</taxon>
        <taxon>Coleoptera</taxon>
        <taxon>Polyphaga</taxon>
        <taxon>Cucujiformia</taxon>
        <taxon>Tenebrionidae</taxon>
        <taxon>Pimeliinae</taxon>
        <taxon>Asbolus</taxon>
    </lineage>
</organism>
<evidence type="ECO:0000313" key="1">
    <source>
        <dbReference type="EMBL" id="RZC39209.1"/>
    </source>
</evidence>
<proteinExistence type="predicted"/>
<evidence type="ECO:0000313" key="2">
    <source>
        <dbReference type="Proteomes" id="UP000292052"/>
    </source>
</evidence>
<accession>A0A482W383</accession>
<dbReference type="EMBL" id="QDEB01036309">
    <property type="protein sequence ID" value="RZC39209.1"/>
    <property type="molecule type" value="Genomic_DNA"/>
</dbReference>
<comment type="caution">
    <text evidence="1">The sequence shown here is derived from an EMBL/GenBank/DDBJ whole genome shotgun (WGS) entry which is preliminary data.</text>
</comment>
<gene>
    <name evidence="1" type="ORF">BDFB_012483</name>
</gene>
<keyword evidence="2" id="KW-1185">Reference proteome</keyword>
<reference evidence="1 2" key="1">
    <citation type="submission" date="2017-03" db="EMBL/GenBank/DDBJ databases">
        <title>Genome of the blue death feigning beetle - Asbolus verrucosus.</title>
        <authorList>
            <person name="Rider S.D."/>
        </authorList>
    </citation>
    <scope>NUCLEOTIDE SEQUENCE [LARGE SCALE GENOMIC DNA]</scope>
    <source>
        <strain evidence="1">Butters</strain>
        <tissue evidence="1">Head and leg muscle</tissue>
    </source>
</reference>
<name>A0A482W383_ASBVE</name>
<dbReference type="Proteomes" id="UP000292052">
    <property type="component" value="Unassembled WGS sequence"/>
</dbReference>
<sequence>MHICHSACPLETA</sequence>